<dbReference type="PANTHER" id="PTHR43861">
    <property type="entry name" value="TRANS-ACONITATE 2-METHYLTRANSFERASE-RELATED"/>
    <property type="match status" value="1"/>
</dbReference>
<comment type="caution">
    <text evidence="4">The sequence shown here is derived from an EMBL/GenBank/DDBJ whole genome shotgun (WGS) entry which is preliminary data.</text>
</comment>
<sequence length="222" mass="23908">MDENESRTRISYDAVAERYAVEIAGELADKPLDRALLDCLVELSGNTGKIADVGCGPGHVAAYLAGRGAEVVGIDLSPGMVEVARRRNPGLRFEVGSLTALPVPDATWAGAVCAYSIIHVPSGRRPVAYAELARAIAPGGWLLISFHLSDADRSAGETAHLDDWWGTEVDLDFHFLDQDEVADGLTEAGFDVRSRTVRDPWPGVEHASRRAYLLASRTGVLR</sequence>
<dbReference type="PANTHER" id="PTHR43861:SF1">
    <property type="entry name" value="TRANS-ACONITATE 2-METHYLTRANSFERASE"/>
    <property type="match status" value="1"/>
</dbReference>
<dbReference type="InterPro" id="IPR029063">
    <property type="entry name" value="SAM-dependent_MTases_sf"/>
</dbReference>
<proteinExistence type="predicted"/>
<dbReference type="Proteomes" id="UP000599074">
    <property type="component" value="Unassembled WGS sequence"/>
</dbReference>
<evidence type="ECO:0000259" key="3">
    <source>
        <dbReference type="Pfam" id="PF13649"/>
    </source>
</evidence>
<dbReference type="Gene3D" id="3.40.50.150">
    <property type="entry name" value="Vaccinia Virus protein VP39"/>
    <property type="match status" value="1"/>
</dbReference>
<dbReference type="Pfam" id="PF13649">
    <property type="entry name" value="Methyltransf_25"/>
    <property type="match status" value="1"/>
</dbReference>
<dbReference type="GO" id="GO:0032259">
    <property type="term" value="P:methylation"/>
    <property type="evidence" value="ECO:0007669"/>
    <property type="project" value="UniProtKB-KW"/>
</dbReference>
<evidence type="ECO:0000256" key="2">
    <source>
        <dbReference type="ARBA" id="ARBA00022679"/>
    </source>
</evidence>
<dbReference type="CDD" id="cd02440">
    <property type="entry name" value="AdoMet_MTases"/>
    <property type="match status" value="1"/>
</dbReference>
<dbReference type="RefSeq" id="WP_203935957.1">
    <property type="nucleotide sequence ID" value="NZ_BOON01000072.1"/>
</dbReference>
<dbReference type="EMBL" id="BOON01000072">
    <property type="protein sequence ID" value="GII26268.1"/>
    <property type="molecule type" value="Genomic_DNA"/>
</dbReference>
<reference evidence="4" key="1">
    <citation type="submission" date="2021-01" db="EMBL/GenBank/DDBJ databases">
        <title>Whole genome shotgun sequence of Planosporangium mesophilum NBRC 109066.</title>
        <authorList>
            <person name="Komaki H."/>
            <person name="Tamura T."/>
        </authorList>
    </citation>
    <scope>NUCLEOTIDE SEQUENCE</scope>
    <source>
        <strain evidence="4">NBRC 109066</strain>
    </source>
</reference>
<dbReference type="GO" id="GO:0008168">
    <property type="term" value="F:methyltransferase activity"/>
    <property type="evidence" value="ECO:0007669"/>
    <property type="project" value="UniProtKB-KW"/>
</dbReference>
<organism evidence="4 5">
    <name type="scientific">Planosporangium mesophilum</name>
    <dbReference type="NCBI Taxonomy" id="689768"/>
    <lineage>
        <taxon>Bacteria</taxon>
        <taxon>Bacillati</taxon>
        <taxon>Actinomycetota</taxon>
        <taxon>Actinomycetes</taxon>
        <taxon>Micromonosporales</taxon>
        <taxon>Micromonosporaceae</taxon>
        <taxon>Planosporangium</taxon>
    </lineage>
</organism>
<dbReference type="SUPFAM" id="SSF53335">
    <property type="entry name" value="S-adenosyl-L-methionine-dependent methyltransferases"/>
    <property type="match status" value="1"/>
</dbReference>
<name>A0A8J3X720_9ACTN</name>
<evidence type="ECO:0000313" key="4">
    <source>
        <dbReference type="EMBL" id="GII26268.1"/>
    </source>
</evidence>
<evidence type="ECO:0000313" key="5">
    <source>
        <dbReference type="Proteomes" id="UP000599074"/>
    </source>
</evidence>
<dbReference type="AlphaFoldDB" id="A0A8J3X720"/>
<protein>
    <submittedName>
        <fullName evidence="4">Methyltransferase</fullName>
    </submittedName>
</protein>
<feature type="domain" description="Methyltransferase" evidence="3">
    <location>
        <begin position="50"/>
        <end position="140"/>
    </location>
</feature>
<dbReference type="InterPro" id="IPR041698">
    <property type="entry name" value="Methyltransf_25"/>
</dbReference>
<keyword evidence="5" id="KW-1185">Reference proteome</keyword>
<keyword evidence="2" id="KW-0808">Transferase</keyword>
<gene>
    <name evidence="4" type="ORF">Pme01_58650</name>
</gene>
<evidence type="ECO:0000256" key="1">
    <source>
        <dbReference type="ARBA" id="ARBA00022603"/>
    </source>
</evidence>
<keyword evidence="1 4" id="KW-0489">Methyltransferase</keyword>
<accession>A0A8J3X720</accession>